<evidence type="ECO:0000313" key="3">
    <source>
        <dbReference type="Proteomes" id="UP000292082"/>
    </source>
</evidence>
<feature type="transmembrane region" description="Helical" evidence="1">
    <location>
        <begin position="93"/>
        <end position="112"/>
    </location>
</feature>
<keyword evidence="1" id="KW-1133">Transmembrane helix</keyword>
<reference evidence="2 3" key="1">
    <citation type="submission" date="2019-01" db="EMBL/GenBank/DDBJ databases">
        <title>Draft genome sequences of three monokaryotic isolates of the white-rot basidiomycete fungus Dichomitus squalens.</title>
        <authorList>
            <consortium name="DOE Joint Genome Institute"/>
            <person name="Lopez S.C."/>
            <person name="Andreopoulos B."/>
            <person name="Pangilinan J."/>
            <person name="Lipzen A."/>
            <person name="Riley R."/>
            <person name="Ahrendt S."/>
            <person name="Ng V."/>
            <person name="Barry K."/>
            <person name="Daum C."/>
            <person name="Grigoriev I.V."/>
            <person name="Hilden K.S."/>
            <person name="Makela M.R."/>
            <person name="de Vries R.P."/>
        </authorList>
    </citation>
    <scope>NUCLEOTIDE SEQUENCE [LARGE SCALE GENOMIC DNA]</scope>
    <source>
        <strain evidence="2 3">CBS 464.89</strain>
    </source>
</reference>
<protein>
    <submittedName>
        <fullName evidence="2">Uncharacterized protein</fullName>
    </submittedName>
</protein>
<feature type="transmembrane region" description="Helical" evidence="1">
    <location>
        <begin position="10"/>
        <end position="27"/>
    </location>
</feature>
<dbReference type="EMBL" id="ML145287">
    <property type="protein sequence ID" value="TBU51761.1"/>
    <property type="molecule type" value="Genomic_DNA"/>
</dbReference>
<name>A0A4Q9PFS7_9APHY</name>
<evidence type="ECO:0000313" key="2">
    <source>
        <dbReference type="EMBL" id="TBU51761.1"/>
    </source>
</evidence>
<dbReference type="Proteomes" id="UP000292082">
    <property type="component" value="Unassembled WGS sequence"/>
</dbReference>
<proteinExistence type="predicted"/>
<evidence type="ECO:0000256" key="1">
    <source>
        <dbReference type="SAM" id="Phobius"/>
    </source>
</evidence>
<accession>A0A4Q9PFS7</accession>
<sequence>HQETHRDQQIWFRVLSGVFFFAPQLYYNQLLKSWVESRVTMERWTLLNQELQVDWSAGILPSTVILTADVGFLAIQSVDQDVSFTFNRSVGQIASYISIIFTIGYIIACSVLERQRSQALYWYGEKTV</sequence>
<keyword evidence="3" id="KW-1185">Reference proteome</keyword>
<dbReference type="STRING" id="114155.A0A4Q9PFS7"/>
<dbReference type="AlphaFoldDB" id="A0A4Q9PFS7"/>
<gene>
    <name evidence="2" type="ORF">BD310DRAFT_833610</name>
</gene>
<keyword evidence="1" id="KW-0812">Transmembrane</keyword>
<feature type="non-terminal residue" evidence="2">
    <location>
        <position position="1"/>
    </location>
</feature>
<keyword evidence="1" id="KW-0472">Membrane</keyword>
<organism evidence="2 3">
    <name type="scientific">Dichomitus squalens</name>
    <dbReference type="NCBI Taxonomy" id="114155"/>
    <lineage>
        <taxon>Eukaryota</taxon>
        <taxon>Fungi</taxon>
        <taxon>Dikarya</taxon>
        <taxon>Basidiomycota</taxon>
        <taxon>Agaricomycotina</taxon>
        <taxon>Agaricomycetes</taxon>
        <taxon>Polyporales</taxon>
        <taxon>Polyporaceae</taxon>
        <taxon>Dichomitus</taxon>
    </lineage>
</organism>